<comment type="caution">
    <text evidence="2">The sequence shown here is derived from an EMBL/GenBank/DDBJ whole genome shotgun (WGS) entry which is preliminary data.</text>
</comment>
<feature type="compositionally biased region" description="Gly residues" evidence="1">
    <location>
        <begin position="1"/>
        <end position="13"/>
    </location>
</feature>
<dbReference type="EMBL" id="CAUYUJ010015771">
    <property type="protein sequence ID" value="CAK0857936.1"/>
    <property type="molecule type" value="Genomic_DNA"/>
</dbReference>
<evidence type="ECO:0000256" key="1">
    <source>
        <dbReference type="SAM" id="MobiDB-lite"/>
    </source>
</evidence>
<sequence>MGGPPMMVGPGGKGKGKPGITIVNPPFQQKGAQQWGKGGGGGWGKDNSAWGKGSWGKDSWGKDSWAARTPGARARARTKESHGGRAAQACRASGSRRRL</sequence>
<keyword evidence="3" id="KW-1185">Reference proteome</keyword>
<accession>A0ABN9UEH6</accession>
<name>A0ABN9UEH6_9DINO</name>
<feature type="region of interest" description="Disordered" evidence="1">
    <location>
        <begin position="1"/>
        <end position="99"/>
    </location>
</feature>
<evidence type="ECO:0000313" key="2">
    <source>
        <dbReference type="EMBL" id="CAK0857936.1"/>
    </source>
</evidence>
<feature type="compositionally biased region" description="Low complexity" evidence="1">
    <location>
        <begin position="50"/>
        <end position="73"/>
    </location>
</feature>
<dbReference type="Proteomes" id="UP001189429">
    <property type="component" value="Unassembled WGS sequence"/>
</dbReference>
<proteinExistence type="predicted"/>
<gene>
    <name evidence="2" type="ORF">PCOR1329_LOCUS47874</name>
</gene>
<organism evidence="2 3">
    <name type="scientific">Prorocentrum cordatum</name>
    <dbReference type="NCBI Taxonomy" id="2364126"/>
    <lineage>
        <taxon>Eukaryota</taxon>
        <taxon>Sar</taxon>
        <taxon>Alveolata</taxon>
        <taxon>Dinophyceae</taxon>
        <taxon>Prorocentrales</taxon>
        <taxon>Prorocentraceae</taxon>
        <taxon>Prorocentrum</taxon>
    </lineage>
</organism>
<protein>
    <submittedName>
        <fullName evidence="2">Uncharacterized protein</fullName>
    </submittedName>
</protein>
<evidence type="ECO:0000313" key="3">
    <source>
        <dbReference type="Proteomes" id="UP001189429"/>
    </source>
</evidence>
<reference evidence="2" key="1">
    <citation type="submission" date="2023-10" db="EMBL/GenBank/DDBJ databases">
        <authorList>
            <person name="Chen Y."/>
            <person name="Shah S."/>
            <person name="Dougan E. K."/>
            <person name="Thang M."/>
            <person name="Chan C."/>
        </authorList>
    </citation>
    <scope>NUCLEOTIDE SEQUENCE [LARGE SCALE GENOMIC DNA]</scope>
</reference>